<dbReference type="Pfam" id="PF16787">
    <property type="entry name" value="NDC10_II"/>
    <property type="match status" value="1"/>
</dbReference>
<sequence length="465" mass="53357">MSEQKISENTPSKPENNGTTGIADSTIKAPKTSIKYKYEQKRFFNWARQGDTEATQFDKGLDDSKITVTYPKVWAYMNYCLKNRYARDRKENGLVKRATLEGSYSALADIYFAKENKVFTKFEAQKLKSVLDSAKARDKNIQRDPKNSSEKADKKLFFDPGEFRTVCKTFYQNTIISEKGRNEKALLEGVVTGVVSKLDLDLSYFMMLRAENRTNMFLCNLSLENMPLLEYGTISKEKIKVVRLKKNFDKSRGQSSTFAYITRHQELEKCPIFTMGLMFFLLYDVLEKPAPDFSGPWLTNSVINPTLDEPDKVMPYTSQAGRFKRLFEEAGLADKIQASTHLGRRSGALLGLFEDVSPEQIDLQGGWTVNGTRQQFYLAGPPVGLLKSFFGYKGCESQSWELGRAVINWDSKLFKDIELSLFMWIEEEEKRDLAGKTLTKRDAFLELMKYIRKSLIEDMLLFNVL</sequence>
<dbReference type="InterPro" id="IPR038279">
    <property type="entry name" value="Ndc10_dom2_sf"/>
</dbReference>
<feature type="compositionally biased region" description="Polar residues" evidence="1">
    <location>
        <begin position="1"/>
        <end position="23"/>
    </location>
</feature>
<evidence type="ECO:0000256" key="1">
    <source>
        <dbReference type="SAM" id="MobiDB-lite"/>
    </source>
</evidence>
<feature type="domain" description="Ndc10" evidence="2">
    <location>
        <begin position="196"/>
        <end position="461"/>
    </location>
</feature>
<dbReference type="AlphaFoldDB" id="A0A9W6Z8W1"/>
<evidence type="ECO:0000259" key="2">
    <source>
        <dbReference type="Pfam" id="PF16787"/>
    </source>
</evidence>
<dbReference type="InterPro" id="IPR031872">
    <property type="entry name" value="NDC10_II"/>
</dbReference>
<dbReference type="Gene3D" id="1.10.443.20">
    <property type="entry name" value="Centromere DNA-binding protein complex CBF3 subunit, domain 2"/>
    <property type="match status" value="1"/>
</dbReference>
<reference evidence="3" key="1">
    <citation type="submission" date="2023-04" db="EMBL/GenBank/DDBJ databases">
        <title>Ambrosiozyma monospora NBRC 1965.</title>
        <authorList>
            <person name="Ichikawa N."/>
            <person name="Sato H."/>
            <person name="Tonouchi N."/>
        </authorList>
    </citation>
    <scope>NUCLEOTIDE SEQUENCE</scope>
    <source>
        <strain evidence="3">NBRC 1965</strain>
    </source>
</reference>
<organism evidence="3 4">
    <name type="scientific">Ambrosiozyma monospora</name>
    <name type="common">Yeast</name>
    <name type="synonym">Endomycopsis monosporus</name>
    <dbReference type="NCBI Taxonomy" id="43982"/>
    <lineage>
        <taxon>Eukaryota</taxon>
        <taxon>Fungi</taxon>
        <taxon>Dikarya</taxon>
        <taxon>Ascomycota</taxon>
        <taxon>Saccharomycotina</taxon>
        <taxon>Pichiomycetes</taxon>
        <taxon>Pichiales</taxon>
        <taxon>Pichiaceae</taxon>
        <taxon>Ambrosiozyma</taxon>
    </lineage>
</organism>
<evidence type="ECO:0000313" key="4">
    <source>
        <dbReference type="Proteomes" id="UP001165063"/>
    </source>
</evidence>
<keyword evidence="4" id="KW-1185">Reference proteome</keyword>
<protein>
    <submittedName>
        <fullName evidence="3">Unnamed protein product</fullName>
    </submittedName>
</protein>
<dbReference type="EMBL" id="BSXU01008109">
    <property type="protein sequence ID" value="GMG58634.1"/>
    <property type="molecule type" value="Genomic_DNA"/>
</dbReference>
<gene>
    <name evidence="3" type="ORF">Amon01_000866100</name>
</gene>
<comment type="caution">
    <text evidence="3">The sequence shown here is derived from an EMBL/GenBank/DDBJ whole genome shotgun (WGS) entry which is preliminary data.</text>
</comment>
<name>A0A9W6Z8W1_AMBMO</name>
<proteinExistence type="predicted"/>
<dbReference type="Proteomes" id="UP001165063">
    <property type="component" value="Unassembled WGS sequence"/>
</dbReference>
<dbReference type="OrthoDB" id="3264175at2759"/>
<feature type="region of interest" description="Disordered" evidence="1">
    <location>
        <begin position="1"/>
        <end position="25"/>
    </location>
</feature>
<accession>A0A9W6Z8W1</accession>
<evidence type="ECO:0000313" key="3">
    <source>
        <dbReference type="EMBL" id="GMG58634.1"/>
    </source>
</evidence>
<dbReference type="GO" id="GO:0003677">
    <property type="term" value="F:DNA binding"/>
    <property type="evidence" value="ECO:0007669"/>
    <property type="project" value="InterPro"/>
</dbReference>